<sequence length="92" mass="8965">MSPPLEVPAGFGSFPASSVPDDRGSFGGGAGGNGIRPAYGSSRSYNPPSSSSRHGSFGLGGSGSTDGLAAMPTVKPGRKISPPLPPPPPTTA</sequence>
<gene>
    <name evidence="2" type="ORF">BTJ68_03282</name>
</gene>
<dbReference type="AlphaFoldDB" id="A0A1Z5TL21"/>
<keyword evidence="3" id="KW-1185">Reference proteome</keyword>
<proteinExistence type="predicted"/>
<dbReference type="InParanoid" id="A0A1Z5TL21"/>
<evidence type="ECO:0000256" key="1">
    <source>
        <dbReference type="SAM" id="MobiDB-lite"/>
    </source>
</evidence>
<feature type="compositionally biased region" description="Low complexity" evidence="1">
    <location>
        <begin position="40"/>
        <end position="56"/>
    </location>
</feature>
<feature type="compositionally biased region" description="Pro residues" evidence="1">
    <location>
        <begin position="82"/>
        <end position="92"/>
    </location>
</feature>
<comment type="caution">
    <text evidence="2">The sequence shown here is derived from an EMBL/GenBank/DDBJ whole genome shotgun (WGS) entry which is preliminary data.</text>
</comment>
<feature type="compositionally biased region" description="Gly residues" evidence="1">
    <location>
        <begin position="25"/>
        <end position="34"/>
    </location>
</feature>
<evidence type="ECO:0000313" key="2">
    <source>
        <dbReference type="EMBL" id="OTA36724.1"/>
    </source>
</evidence>
<name>A0A1Z5TL21_HORWE</name>
<accession>A0A1Z5TL21</accession>
<evidence type="ECO:0000313" key="3">
    <source>
        <dbReference type="Proteomes" id="UP000194280"/>
    </source>
</evidence>
<dbReference type="EMBL" id="MUNK01000028">
    <property type="protein sequence ID" value="OTA36724.1"/>
    <property type="molecule type" value="Genomic_DNA"/>
</dbReference>
<dbReference type="VEuPathDB" id="FungiDB:BTJ68_03282"/>
<organism evidence="2 3">
    <name type="scientific">Hortaea werneckii EXF-2000</name>
    <dbReference type="NCBI Taxonomy" id="1157616"/>
    <lineage>
        <taxon>Eukaryota</taxon>
        <taxon>Fungi</taxon>
        <taxon>Dikarya</taxon>
        <taxon>Ascomycota</taxon>
        <taxon>Pezizomycotina</taxon>
        <taxon>Dothideomycetes</taxon>
        <taxon>Dothideomycetidae</taxon>
        <taxon>Mycosphaerellales</taxon>
        <taxon>Teratosphaeriaceae</taxon>
        <taxon>Hortaea</taxon>
    </lineage>
</organism>
<feature type="region of interest" description="Disordered" evidence="1">
    <location>
        <begin position="1"/>
        <end position="92"/>
    </location>
</feature>
<dbReference type="Proteomes" id="UP000194280">
    <property type="component" value="Unassembled WGS sequence"/>
</dbReference>
<reference evidence="2 3" key="1">
    <citation type="submission" date="2017-01" db="EMBL/GenBank/DDBJ databases">
        <title>The recent genome duplication of the halophilic yeast Hortaea werneckii: insights from long-read sequencing.</title>
        <authorList>
            <person name="Sinha S."/>
            <person name="Flibotte S."/>
            <person name="Neira M."/>
            <person name="Lenassi M."/>
            <person name="Gostincar C."/>
            <person name="Stajich J.E."/>
            <person name="Nislow C.E."/>
        </authorList>
    </citation>
    <scope>NUCLEOTIDE SEQUENCE [LARGE SCALE GENOMIC DNA]</scope>
    <source>
        <strain evidence="2 3">EXF-2000</strain>
    </source>
</reference>
<protein>
    <submittedName>
        <fullName evidence="2">Uncharacterized protein</fullName>
    </submittedName>
</protein>